<sequence length="303" mass="32801">MTRRSTPVDEGTVPVDGADLRWARLGDGARTVIAAHQGPGGPSRPPWLRMLAETPGWNVLSLELRGTGGTLRPRDDLGDRWYPRWALDVARVAGALGETDYVYAGASHGAVVGWHLALDRPPGLRALVSVVGAPHGRDGGSAAASGWEQRKAAVRDRRLAEEVFASMRPPTSDPVRLRRRAEARESYLRSLDALDPDALPRAGIALPHLRTDAEVGDTLKTIGIPVLVAGGIQDRLCRPEDNLRAAAAVPGARLVLFQDHGHTTLLDEEPEPLIEQIRLFLARIEPQPTPVHRRGDKEGSPCL</sequence>
<proteinExistence type="predicted"/>
<evidence type="ECO:0000313" key="2">
    <source>
        <dbReference type="EMBL" id="KAB2388042.1"/>
    </source>
</evidence>
<gene>
    <name evidence="2" type="ORF">F9B16_05610</name>
</gene>
<dbReference type="Gene3D" id="3.40.50.1820">
    <property type="entry name" value="alpha/beta hydrolase"/>
    <property type="match status" value="1"/>
</dbReference>
<feature type="domain" description="AB hydrolase-1" evidence="1">
    <location>
        <begin position="32"/>
        <end position="268"/>
    </location>
</feature>
<dbReference type="PANTHER" id="PTHR43194">
    <property type="entry name" value="HYDROLASE ALPHA/BETA FOLD FAMILY"/>
    <property type="match status" value="1"/>
</dbReference>
<dbReference type="AlphaFoldDB" id="A0A6L3W3B5"/>
<dbReference type="InterPro" id="IPR050228">
    <property type="entry name" value="Carboxylesterase_BioH"/>
</dbReference>
<protein>
    <submittedName>
        <fullName evidence="2">Alpha/beta hydrolase</fullName>
    </submittedName>
</protein>
<evidence type="ECO:0000313" key="3">
    <source>
        <dbReference type="Proteomes" id="UP000483004"/>
    </source>
</evidence>
<reference evidence="2 3" key="1">
    <citation type="submission" date="2019-09" db="EMBL/GenBank/DDBJ databases">
        <title>Actinomadura physcomitrii sp. nov., a novel actinomycete isolated from moss [Physcomitrium sphaericum (Ludw) Fuernr].</title>
        <authorList>
            <person name="Liu C."/>
            <person name="Zhuang X."/>
        </authorList>
    </citation>
    <scope>NUCLEOTIDE SEQUENCE [LARGE SCALE GENOMIC DNA]</scope>
    <source>
        <strain evidence="2 3">CYP1-1B</strain>
    </source>
</reference>
<dbReference type="SUPFAM" id="SSF53474">
    <property type="entry name" value="alpha/beta-Hydrolases"/>
    <property type="match status" value="1"/>
</dbReference>
<keyword evidence="2" id="KW-0378">Hydrolase</keyword>
<dbReference type="RefSeq" id="WP_151538753.1">
    <property type="nucleotide sequence ID" value="NZ_WBMR01000009.1"/>
</dbReference>
<dbReference type="EMBL" id="WBMR01000009">
    <property type="protein sequence ID" value="KAB2388042.1"/>
    <property type="molecule type" value="Genomic_DNA"/>
</dbReference>
<keyword evidence="3" id="KW-1185">Reference proteome</keyword>
<dbReference type="InterPro" id="IPR029058">
    <property type="entry name" value="AB_hydrolase_fold"/>
</dbReference>
<dbReference type="Pfam" id="PF00561">
    <property type="entry name" value="Abhydrolase_1"/>
    <property type="match status" value="1"/>
</dbReference>
<organism evidence="2 3">
    <name type="scientific">Actinomadura montaniterrae</name>
    <dbReference type="NCBI Taxonomy" id="1803903"/>
    <lineage>
        <taxon>Bacteria</taxon>
        <taxon>Bacillati</taxon>
        <taxon>Actinomycetota</taxon>
        <taxon>Actinomycetes</taxon>
        <taxon>Streptosporangiales</taxon>
        <taxon>Thermomonosporaceae</taxon>
        <taxon>Actinomadura</taxon>
    </lineage>
</organism>
<dbReference type="Proteomes" id="UP000483004">
    <property type="component" value="Unassembled WGS sequence"/>
</dbReference>
<name>A0A6L3W3B5_9ACTN</name>
<dbReference type="InterPro" id="IPR000073">
    <property type="entry name" value="AB_hydrolase_1"/>
</dbReference>
<dbReference type="GO" id="GO:0016787">
    <property type="term" value="F:hydrolase activity"/>
    <property type="evidence" value="ECO:0007669"/>
    <property type="project" value="UniProtKB-KW"/>
</dbReference>
<accession>A0A6L3W3B5</accession>
<evidence type="ECO:0000259" key="1">
    <source>
        <dbReference type="Pfam" id="PF00561"/>
    </source>
</evidence>
<dbReference type="PANTHER" id="PTHR43194:SF2">
    <property type="entry name" value="PEROXISOMAL MEMBRANE PROTEIN LPX1"/>
    <property type="match status" value="1"/>
</dbReference>
<dbReference type="OrthoDB" id="9796770at2"/>
<comment type="caution">
    <text evidence="2">The sequence shown here is derived from an EMBL/GenBank/DDBJ whole genome shotgun (WGS) entry which is preliminary data.</text>
</comment>